<proteinExistence type="predicted"/>
<dbReference type="EMBL" id="JACAZE010000001">
    <property type="protein sequence ID" value="KAF7323009.1"/>
    <property type="molecule type" value="Genomic_DNA"/>
</dbReference>
<gene>
    <name evidence="2" type="ORF">HMN09_00080600</name>
</gene>
<feature type="region of interest" description="Disordered" evidence="1">
    <location>
        <begin position="61"/>
        <end position="104"/>
    </location>
</feature>
<comment type="caution">
    <text evidence="2">The sequence shown here is derived from an EMBL/GenBank/DDBJ whole genome shotgun (WGS) entry which is preliminary data.</text>
</comment>
<protein>
    <submittedName>
        <fullName evidence="2">Uncharacterized protein</fullName>
    </submittedName>
</protein>
<evidence type="ECO:0000256" key="1">
    <source>
        <dbReference type="SAM" id="MobiDB-lite"/>
    </source>
</evidence>
<evidence type="ECO:0000313" key="2">
    <source>
        <dbReference type="EMBL" id="KAF7323009.1"/>
    </source>
</evidence>
<reference evidence="2" key="1">
    <citation type="submission" date="2020-05" db="EMBL/GenBank/DDBJ databases">
        <title>Mycena genomes resolve the evolution of fungal bioluminescence.</title>
        <authorList>
            <person name="Tsai I.J."/>
        </authorList>
    </citation>
    <scope>NUCLEOTIDE SEQUENCE</scope>
    <source>
        <strain evidence="2">110903Hualien_Pintung</strain>
    </source>
</reference>
<feature type="region of interest" description="Disordered" evidence="1">
    <location>
        <begin position="16"/>
        <end position="49"/>
    </location>
</feature>
<dbReference type="Proteomes" id="UP000613580">
    <property type="component" value="Unassembled WGS sequence"/>
</dbReference>
<keyword evidence="3" id="KW-1185">Reference proteome</keyword>
<sequence length="124" mass="13471">MYTALRLVPRRGLARTMSSQSTTMSFALPDVSPRKELPKTPIPSVPDLWYTHKRPAPAPEPLLPKISVVSPDTDHSHNLVRPDTTVAGPAPTPTPTRQSGQDTGILEDISEDLGLKGLKDKLLS</sequence>
<feature type="compositionally biased region" description="Polar residues" evidence="1">
    <location>
        <begin position="16"/>
        <end position="25"/>
    </location>
</feature>
<organism evidence="2 3">
    <name type="scientific">Mycena chlorophos</name>
    <name type="common">Agaric fungus</name>
    <name type="synonym">Agaricus chlorophos</name>
    <dbReference type="NCBI Taxonomy" id="658473"/>
    <lineage>
        <taxon>Eukaryota</taxon>
        <taxon>Fungi</taxon>
        <taxon>Dikarya</taxon>
        <taxon>Basidiomycota</taxon>
        <taxon>Agaricomycotina</taxon>
        <taxon>Agaricomycetes</taxon>
        <taxon>Agaricomycetidae</taxon>
        <taxon>Agaricales</taxon>
        <taxon>Marasmiineae</taxon>
        <taxon>Mycenaceae</taxon>
        <taxon>Mycena</taxon>
    </lineage>
</organism>
<accession>A0A8H6WLH0</accession>
<dbReference type="AlphaFoldDB" id="A0A8H6WLH0"/>
<name>A0A8H6WLH0_MYCCL</name>
<evidence type="ECO:0000313" key="3">
    <source>
        <dbReference type="Proteomes" id="UP000613580"/>
    </source>
</evidence>